<reference evidence="2 3" key="1">
    <citation type="submission" date="2012-06" db="EMBL/GenBank/DDBJ databases">
        <title>Complete sequence of Thiocystis violascens DSM 198.</title>
        <authorList>
            <consortium name="US DOE Joint Genome Institute"/>
            <person name="Lucas S."/>
            <person name="Han J."/>
            <person name="Lapidus A."/>
            <person name="Cheng J.-F."/>
            <person name="Goodwin L."/>
            <person name="Pitluck S."/>
            <person name="Peters L."/>
            <person name="Ovchinnikova G."/>
            <person name="Teshima H."/>
            <person name="Detter J.C."/>
            <person name="Han C."/>
            <person name="Tapia R."/>
            <person name="Land M."/>
            <person name="Hauser L."/>
            <person name="Kyrpides N."/>
            <person name="Ivanova N."/>
            <person name="Pagani I."/>
            <person name="Vogl K."/>
            <person name="Liu Z."/>
            <person name="Frigaard N.-U."/>
            <person name="Bryant D."/>
            <person name="Woyke T."/>
        </authorList>
    </citation>
    <scope>NUCLEOTIDE SEQUENCE [LARGE SCALE GENOMIC DNA]</scope>
    <source>
        <strain evidence="3">ATCC 17096 / DSM 198 / 6111</strain>
    </source>
</reference>
<proteinExistence type="predicted"/>
<keyword evidence="3" id="KW-1185">Reference proteome</keyword>
<name>I3YAY5_THIV6</name>
<sequence length="365" mass="39697">MRHLMPPAWRHARPFRAKRQRLRGGGDRPRQSGVTLIGLMIGMLVGILVLTGALSVYLLIAKGARANIQQARLNQELRAALEVMQQDIRRAGYWDFADTNQDGDSNGDGALTWRDLGVNAGGSGAFDTNGDGTTDDQDLHPLNNPFQRQYGPINNDLCIGTDSSTGACVAEDCTATNATGDCLTGIQTGSCITYTYDSDQDGRIGVRACDLDADEADCPRPAGPPFDTANHEPYAWRPWYPPADEEKTKAIAMEMFGYRLRGGGIDMRVGWSNHSDVSFGCDSGRWEGITSSEITVAHLEFTLTTLLRNANPAKSRTDTCATGDLCQRIRSVGITLTGHLAQDESTRQTLSALVAVRNDRYLQAP</sequence>
<feature type="transmembrane region" description="Helical" evidence="1">
    <location>
        <begin position="36"/>
        <end position="60"/>
    </location>
</feature>
<keyword evidence="1" id="KW-0812">Transmembrane</keyword>
<dbReference type="AlphaFoldDB" id="I3YAY5"/>
<keyword evidence="1" id="KW-0472">Membrane</keyword>
<dbReference type="EMBL" id="CP003154">
    <property type="protein sequence ID" value="AFL74153.1"/>
    <property type="molecule type" value="Genomic_DNA"/>
</dbReference>
<accession>I3YAY5</accession>
<evidence type="ECO:0000256" key="1">
    <source>
        <dbReference type="SAM" id="Phobius"/>
    </source>
</evidence>
<evidence type="ECO:0000313" key="2">
    <source>
        <dbReference type="EMBL" id="AFL74153.1"/>
    </source>
</evidence>
<dbReference type="PROSITE" id="PS00018">
    <property type="entry name" value="EF_HAND_1"/>
    <property type="match status" value="1"/>
</dbReference>
<keyword evidence="1" id="KW-1133">Transmembrane helix</keyword>
<dbReference type="KEGG" id="tvi:Thivi_2203"/>
<dbReference type="OrthoDB" id="5296662at2"/>
<dbReference type="STRING" id="765911.Thivi_2203"/>
<gene>
    <name evidence="2" type="ordered locus">Thivi_2203</name>
</gene>
<evidence type="ECO:0008006" key="4">
    <source>
        <dbReference type="Google" id="ProtNLM"/>
    </source>
</evidence>
<protein>
    <recommendedName>
        <fullName evidence="4">Tfp pilus assembly protein PilW</fullName>
    </recommendedName>
</protein>
<dbReference type="Proteomes" id="UP000006062">
    <property type="component" value="Chromosome"/>
</dbReference>
<dbReference type="RefSeq" id="WP_014778601.1">
    <property type="nucleotide sequence ID" value="NC_018012.1"/>
</dbReference>
<dbReference type="HOGENOM" id="CLU_758486_0_0_6"/>
<evidence type="ECO:0000313" key="3">
    <source>
        <dbReference type="Proteomes" id="UP000006062"/>
    </source>
</evidence>
<organism evidence="2 3">
    <name type="scientific">Thiocystis violascens (strain ATCC 17096 / DSM 198 / 6111)</name>
    <name type="common">Chromatium violascens</name>
    <dbReference type="NCBI Taxonomy" id="765911"/>
    <lineage>
        <taxon>Bacteria</taxon>
        <taxon>Pseudomonadati</taxon>
        <taxon>Pseudomonadota</taxon>
        <taxon>Gammaproteobacteria</taxon>
        <taxon>Chromatiales</taxon>
        <taxon>Chromatiaceae</taxon>
        <taxon>Thiocystis</taxon>
    </lineage>
</organism>
<dbReference type="InterPro" id="IPR018247">
    <property type="entry name" value="EF_Hand_1_Ca_BS"/>
</dbReference>
<dbReference type="eggNOG" id="COG4966">
    <property type="taxonomic scope" value="Bacteria"/>
</dbReference>